<dbReference type="AlphaFoldDB" id="A0A068RGD4"/>
<feature type="compositionally biased region" description="Basic residues" evidence="1">
    <location>
        <begin position="171"/>
        <end position="192"/>
    </location>
</feature>
<accession>A0A068RGD4</accession>
<organism evidence="2 3">
    <name type="scientific">Lichtheimia corymbifera JMRC:FSU:9682</name>
    <dbReference type="NCBI Taxonomy" id="1263082"/>
    <lineage>
        <taxon>Eukaryota</taxon>
        <taxon>Fungi</taxon>
        <taxon>Fungi incertae sedis</taxon>
        <taxon>Mucoromycota</taxon>
        <taxon>Mucoromycotina</taxon>
        <taxon>Mucoromycetes</taxon>
        <taxon>Mucorales</taxon>
        <taxon>Lichtheimiaceae</taxon>
        <taxon>Lichtheimia</taxon>
    </lineage>
</organism>
<proteinExistence type="predicted"/>
<name>A0A068RGD4_9FUNG</name>
<protein>
    <submittedName>
        <fullName evidence="2">Uncharacterized protein</fullName>
    </submittedName>
</protein>
<dbReference type="EMBL" id="CBTN010000001">
    <property type="protein sequence ID" value="CDH48712.1"/>
    <property type="molecule type" value="Genomic_DNA"/>
</dbReference>
<dbReference type="VEuPathDB" id="FungiDB:LCOR_00483.1"/>
<evidence type="ECO:0000313" key="2">
    <source>
        <dbReference type="EMBL" id="CDH48712.1"/>
    </source>
</evidence>
<gene>
    <name evidence="2" type="ORF">LCOR_00483.1</name>
</gene>
<feature type="compositionally biased region" description="Low complexity" evidence="1">
    <location>
        <begin position="157"/>
        <end position="169"/>
    </location>
</feature>
<feature type="region of interest" description="Disordered" evidence="1">
    <location>
        <begin position="141"/>
        <end position="208"/>
    </location>
</feature>
<feature type="compositionally biased region" description="Pro residues" evidence="1">
    <location>
        <begin position="145"/>
        <end position="156"/>
    </location>
</feature>
<reference evidence="2" key="1">
    <citation type="submission" date="2013-08" db="EMBL/GenBank/DDBJ databases">
        <title>Gene expansion shapes genome architecture in the human pathogen Lichtheimia corymbifera: an evolutionary genomics analysis in the ancient terrestrial Mucorales (Mucoromycotina).</title>
        <authorList>
            <person name="Schwartze V.U."/>
            <person name="Winter S."/>
            <person name="Shelest E."/>
            <person name="Marcet-Houben M."/>
            <person name="Horn F."/>
            <person name="Wehner S."/>
            <person name="Hoffmann K."/>
            <person name="Riege K."/>
            <person name="Sammeth M."/>
            <person name="Nowrousian M."/>
            <person name="Valiante V."/>
            <person name="Linde J."/>
            <person name="Jacobsen I.D."/>
            <person name="Marz M."/>
            <person name="Brakhage A.A."/>
            <person name="Gabaldon T."/>
            <person name="Bocker S."/>
            <person name="Voigt K."/>
        </authorList>
    </citation>
    <scope>NUCLEOTIDE SEQUENCE [LARGE SCALE GENOMIC DNA]</scope>
    <source>
        <strain evidence="2">FSU 9682</strain>
    </source>
</reference>
<feature type="region of interest" description="Disordered" evidence="1">
    <location>
        <begin position="1"/>
        <end position="95"/>
    </location>
</feature>
<feature type="compositionally biased region" description="Polar residues" evidence="1">
    <location>
        <begin position="84"/>
        <end position="95"/>
    </location>
</feature>
<keyword evidence="3" id="KW-1185">Reference proteome</keyword>
<sequence>MQRLSRLVSRLSVRRKRRESSPVVQGTRECQHDSDPSPPIPQQNHRYSAPPQPTTAIIATPTKKTDDPVMITDEQQPVVAEKSPPSSTVNDNEPCATSQVNIDSLEFSASRDLAQSLGNEWNETSEQSSELIRFPALEHFLTPCSSPPPSSSPPPCSSQTSCPSSQPLSKPSHRQVTKKPTRSRLSLHRHKSAVQLLKRSKSIPQMVA</sequence>
<evidence type="ECO:0000256" key="1">
    <source>
        <dbReference type="SAM" id="MobiDB-lite"/>
    </source>
</evidence>
<dbReference type="OrthoDB" id="2276184at2759"/>
<comment type="caution">
    <text evidence="2">The sequence shown here is derived from an EMBL/GenBank/DDBJ whole genome shotgun (WGS) entry which is preliminary data.</text>
</comment>
<dbReference type="Proteomes" id="UP000027586">
    <property type="component" value="Unassembled WGS sequence"/>
</dbReference>
<evidence type="ECO:0000313" key="3">
    <source>
        <dbReference type="Proteomes" id="UP000027586"/>
    </source>
</evidence>
<feature type="compositionally biased region" description="Low complexity" evidence="1">
    <location>
        <begin position="1"/>
        <end position="11"/>
    </location>
</feature>